<keyword evidence="1" id="KW-0238">DNA-binding</keyword>
<dbReference type="InterPro" id="IPR011051">
    <property type="entry name" value="RmlC_Cupin_sf"/>
</dbReference>
<keyword evidence="4" id="KW-1185">Reference proteome</keyword>
<protein>
    <submittedName>
        <fullName evidence="3">XRE family transcriptional regulator</fullName>
    </submittedName>
</protein>
<dbReference type="AlphaFoldDB" id="A0AA42BUM9"/>
<dbReference type="Gene3D" id="1.10.260.40">
    <property type="entry name" value="lambda repressor-like DNA-binding domains"/>
    <property type="match status" value="1"/>
</dbReference>
<reference evidence="3" key="1">
    <citation type="submission" date="2022-08" db="EMBL/GenBank/DDBJ databases">
        <authorList>
            <person name="Deng Y."/>
            <person name="Han X.-F."/>
            <person name="Zhang Y.-Q."/>
        </authorList>
    </citation>
    <scope>NUCLEOTIDE SEQUENCE</scope>
    <source>
        <strain evidence="3">CPCC 203407</strain>
    </source>
</reference>
<evidence type="ECO:0000313" key="4">
    <source>
        <dbReference type="Proteomes" id="UP001165587"/>
    </source>
</evidence>
<comment type="caution">
    <text evidence="3">The sequence shown here is derived from an EMBL/GenBank/DDBJ whole genome shotgun (WGS) entry which is preliminary data.</text>
</comment>
<dbReference type="Pfam" id="PF07883">
    <property type="entry name" value="Cupin_2"/>
    <property type="match status" value="1"/>
</dbReference>
<gene>
    <name evidence="3" type="ORF">N1028_14400</name>
</gene>
<proteinExistence type="predicted"/>
<dbReference type="GO" id="GO:0005829">
    <property type="term" value="C:cytosol"/>
    <property type="evidence" value="ECO:0007669"/>
    <property type="project" value="TreeGrafter"/>
</dbReference>
<dbReference type="GO" id="GO:0003700">
    <property type="term" value="F:DNA-binding transcription factor activity"/>
    <property type="evidence" value="ECO:0007669"/>
    <property type="project" value="TreeGrafter"/>
</dbReference>
<dbReference type="SUPFAM" id="SSF47413">
    <property type="entry name" value="lambda repressor-like DNA-binding domains"/>
    <property type="match status" value="1"/>
</dbReference>
<dbReference type="InterPro" id="IPR010982">
    <property type="entry name" value="Lambda_DNA-bd_dom_sf"/>
</dbReference>
<dbReference type="PANTHER" id="PTHR46797:SF19">
    <property type="entry name" value="BLL2473 PROTEIN"/>
    <property type="match status" value="1"/>
</dbReference>
<dbReference type="Proteomes" id="UP001165587">
    <property type="component" value="Unassembled WGS sequence"/>
</dbReference>
<name>A0AA42BUM9_9MICO</name>
<dbReference type="GO" id="GO:0003677">
    <property type="term" value="F:DNA binding"/>
    <property type="evidence" value="ECO:0007669"/>
    <property type="project" value="UniProtKB-KW"/>
</dbReference>
<dbReference type="CDD" id="cd00093">
    <property type="entry name" value="HTH_XRE"/>
    <property type="match status" value="1"/>
</dbReference>
<sequence>MTFRIREIRAQRGLTVAQLAGAAGVSSGLISQVERGLADPSLETLRQIARVLEVPLFELFVDEEESSRVSVMRKGEHIEITTPATSITYTRLSKARGTIEVLQGDIAPGGESSTEPRSHAAEECIVVVAGTLSIDVDGSTVVLEAGDSCHYDSRLPHRLFNDSEEKATYIVAITPPSY</sequence>
<accession>A0AA42BUM9</accession>
<organism evidence="3 4">
    <name type="scientific">Herbiconiux oxytropis</name>
    <dbReference type="NCBI Taxonomy" id="2970915"/>
    <lineage>
        <taxon>Bacteria</taxon>
        <taxon>Bacillati</taxon>
        <taxon>Actinomycetota</taxon>
        <taxon>Actinomycetes</taxon>
        <taxon>Micrococcales</taxon>
        <taxon>Microbacteriaceae</taxon>
        <taxon>Herbiconiux</taxon>
    </lineage>
</organism>
<dbReference type="InterPro" id="IPR001387">
    <property type="entry name" value="Cro/C1-type_HTH"/>
</dbReference>
<evidence type="ECO:0000313" key="3">
    <source>
        <dbReference type="EMBL" id="MCS5727087.1"/>
    </source>
</evidence>
<dbReference type="SUPFAM" id="SSF51182">
    <property type="entry name" value="RmlC-like cupins"/>
    <property type="match status" value="1"/>
</dbReference>
<dbReference type="SMART" id="SM00530">
    <property type="entry name" value="HTH_XRE"/>
    <property type="match status" value="1"/>
</dbReference>
<dbReference type="Pfam" id="PF01381">
    <property type="entry name" value="HTH_3"/>
    <property type="match status" value="1"/>
</dbReference>
<dbReference type="InterPro" id="IPR014710">
    <property type="entry name" value="RmlC-like_jellyroll"/>
</dbReference>
<dbReference type="EMBL" id="JANLCK010000008">
    <property type="protein sequence ID" value="MCS5727087.1"/>
    <property type="molecule type" value="Genomic_DNA"/>
</dbReference>
<feature type="domain" description="HTH cro/C1-type" evidence="2">
    <location>
        <begin position="5"/>
        <end position="59"/>
    </location>
</feature>
<dbReference type="Gene3D" id="2.60.120.10">
    <property type="entry name" value="Jelly Rolls"/>
    <property type="match status" value="1"/>
</dbReference>
<dbReference type="RefSeq" id="WP_259530057.1">
    <property type="nucleotide sequence ID" value="NZ_JANLCK010000008.1"/>
</dbReference>
<evidence type="ECO:0000259" key="2">
    <source>
        <dbReference type="PROSITE" id="PS50943"/>
    </source>
</evidence>
<dbReference type="PANTHER" id="PTHR46797">
    <property type="entry name" value="HTH-TYPE TRANSCRIPTIONAL REGULATOR"/>
    <property type="match status" value="1"/>
</dbReference>
<dbReference type="PROSITE" id="PS50943">
    <property type="entry name" value="HTH_CROC1"/>
    <property type="match status" value="1"/>
</dbReference>
<dbReference type="CDD" id="cd02209">
    <property type="entry name" value="cupin_XRE_C"/>
    <property type="match status" value="1"/>
</dbReference>
<dbReference type="InterPro" id="IPR050807">
    <property type="entry name" value="TransReg_Diox_bact_type"/>
</dbReference>
<evidence type="ECO:0000256" key="1">
    <source>
        <dbReference type="ARBA" id="ARBA00023125"/>
    </source>
</evidence>
<dbReference type="InterPro" id="IPR013096">
    <property type="entry name" value="Cupin_2"/>
</dbReference>